<proteinExistence type="predicted"/>
<dbReference type="EMBL" id="GBRH01183989">
    <property type="protein sequence ID" value="JAE13907.1"/>
    <property type="molecule type" value="Transcribed_RNA"/>
</dbReference>
<protein>
    <submittedName>
        <fullName evidence="1">Uncharacterized protein</fullName>
    </submittedName>
</protein>
<sequence>MMAAMTATATVCTGWKTAVKSGPPLSMHQICRANATPDATRPAYRMVNSSPPECTFHLLSSSSVKTAMTRNWSSPKMQVSDKTESLAGYLFSTGT</sequence>
<reference evidence="1" key="1">
    <citation type="submission" date="2014-09" db="EMBL/GenBank/DDBJ databases">
        <authorList>
            <person name="Magalhaes I.L.F."/>
            <person name="Oliveira U."/>
            <person name="Santos F.R."/>
            <person name="Vidigal T.H.D.A."/>
            <person name="Brescovit A.D."/>
            <person name="Santos A.J."/>
        </authorList>
    </citation>
    <scope>NUCLEOTIDE SEQUENCE</scope>
    <source>
        <tissue evidence="1">Shoot tissue taken approximately 20 cm above the soil surface</tissue>
    </source>
</reference>
<dbReference type="AlphaFoldDB" id="A0A0A9FNN9"/>
<reference evidence="1" key="2">
    <citation type="journal article" date="2015" name="Data Brief">
        <title>Shoot transcriptome of the giant reed, Arundo donax.</title>
        <authorList>
            <person name="Barrero R.A."/>
            <person name="Guerrero F.D."/>
            <person name="Moolhuijzen P."/>
            <person name="Goolsby J.A."/>
            <person name="Tidwell J."/>
            <person name="Bellgard S.E."/>
            <person name="Bellgard M.I."/>
        </authorList>
    </citation>
    <scope>NUCLEOTIDE SEQUENCE</scope>
    <source>
        <tissue evidence="1">Shoot tissue taken approximately 20 cm above the soil surface</tissue>
    </source>
</reference>
<name>A0A0A9FNN9_ARUDO</name>
<organism evidence="1">
    <name type="scientific">Arundo donax</name>
    <name type="common">Giant reed</name>
    <name type="synonym">Donax arundinaceus</name>
    <dbReference type="NCBI Taxonomy" id="35708"/>
    <lineage>
        <taxon>Eukaryota</taxon>
        <taxon>Viridiplantae</taxon>
        <taxon>Streptophyta</taxon>
        <taxon>Embryophyta</taxon>
        <taxon>Tracheophyta</taxon>
        <taxon>Spermatophyta</taxon>
        <taxon>Magnoliopsida</taxon>
        <taxon>Liliopsida</taxon>
        <taxon>Poales</taxon>
        <taxon>Poaceae</taxon>
        <taxon>PACMAD clade</taxon>
        <taxon>Arundinoideae</taxon>
        <taxon>Arundineae</taxon>
        <taxon>Arundo</taxon>
    </lineage>
</organism>
<evidence type="ECO:0000313" key="1">
    <source>
        <dbReference type="EMBL" id="JAE13907.1"/>
    </source>
</evidence>
<accession>A0A0A9FNN9</accession>